<organism evidence="2 3">
    <name type="scientific">Thermomonospora echinospora</name>
    <dbReference type="NCBI Taxonomy" id="1992"/>
    <lineage>
        <taxon>Bacteria</taxon>
        <taxon>Bacillati</taxon>
        <taxon>Actinomycetota</taxon>
        <taxon>Actinomycetes</taxon>
        <taxon>Streptosporangiales</taxon>
        <taxon>Thermomonosporaceae</taxon>
        <taxon>Thermomonospora</taxon>
    </lineage>
</organism>
<keyword evidence="3" id="KW-1185">Reference proteome</keyword>
<evidence type="ECO:0000256" key="1">
    <source>
        <dbReference type="SAM" id="MobiDB-lite"/>
    </source>
</evidence>
<dbReference type="Proteomes" id="UP000236723">
    <property type="component" value="Unassembled WGS sequence"/>
</dbReference>
<feature type="region of interest" description="Disordered" evidence="1">
    <location>
        <begin position="1"/>
        <end position="49"/>
    </location>
</feature>
<reference evidence="3" key="1">
    <citation type="submission" date="2016-10" db="EMBL/GenBank/DDBJ databases">
        <authorList>
            <person name="Varghese N."/>
            <person name="Submissions S."/>
        </authorList>
    </citation>
    <scope>NUCLEOTIDE SEQUENCE [LARGE SCALE GENOMIC DNA]</scope>
    <source>
        <strain evidence="3">DSM 43163</strain>
    </source>
</reference>
<gene>
    <name evidence="2" type="ORF">SAMN04489712_102616</name>
</gene>
<dbReference type="AlphaFoldDB" id="A0A1H5W7X0"/>
<dbReference type="EMBL" id="FNVO01000002">
    <property type="protein sequence ID" value="SEF95316.1"/>
    <property type="molecule type" value="Genomic_DNA"/>
</dbReference>
<sequence length="49" mass="5344">MNGKTRTAIYLRQSGRKELTGRQRKRLRQKDNKGTGSAGGRKAGGRGKG</sequence>
<proteinExistence type="predicted"/>
<dbReference type="RefSeq" id="WP_200827084.1">
    <property type="nucleotide sequence ID" value="NZ_FNVO01000002.1"/>
</dbReference>
<evidence type="ECO:0000313" key="2">
    <source>
        <dbReference type="EMBL" id="SEF95316.1"/>
    </source>
</evidence>
<name>A0A1H5W7X0_9ACTN</name>
<accession>A0A1H5W7X0</accession>
<evidence type="ECO:0000313" key="3">
    <source>
        <dbReference type="Proteomes" id="UP000236723"/>
    </source>
</evidence>
<protein>
    <submittedName>
        <fullName evidence="2">Uncharacterized protein</fullName>
    </submittedName>
</protein>